<dbReference type="PANTHER" id="PTHR43464">
    <property type="entry name" value="METHYLTRANSFERASE"/>
    <property type="match status" value="1"/>
</dbReference>
<keyword evidence="4 5" id="KW-0949">S-adenosyl-L-methionine</keyword>
<evidence type="ECO:0000256" key="1">
    <source>
        <dbReference type="ARBA" id="ARBA00022603"/>
    </source>
</evidence>
<protein>
    <recommendedName>
        <fullName evidence="5">Ubiquinone biosynthesis O-methyltransferase</fullName>
    </recommendedName>
    <alternativeName>
        <fullName evidence="5">2-polyprenyl-6-hydroxyphenol methylase</fullName>
        <ecNumber evidence="5">2.1.1.222</ecNumber>
    </alternativeName>
    <alternativeName>
        <fullName evidence="5">3-demethylubiquinone 3-O-methyltransferase</fullName>
        <ecNumber evidence="5">2.1.1.64</ecNumber>
    </alternativeName>
</protein>
<keyword evidence="1 5" id="KW-0489">Methyltransferase</keyword>
<dbReference type="GO" id="GO:0061542">
    <property type="term" value="F:3-demethylubiquinol 3-O-methyltransferase activity"/>
    <property type="evidence" value="ECO:0007669"/>
    <property type="project" value="UniProtKB-EC"/>
</dbReference>
<dbReference type="RefSeq" id="WP_220118133.1">
    <property type="nucleotide sequence ID" value="NZ_JAHZUY010000038.1"/>
</dbReference>
<gene>
    <name evidence="5 7" type="primary">ubiG</name>
    <name evidence="7" type="ORF">K1J50_12970</name>
</gene>
<dbReference type="EC" id="2.1.1.222" evidence="5"/>
<feature type="binding site" evidence="5">
    <location>
        <position position="75"/>
    </location>
    <ligand>
        <name>S-adenosyl-L-methionine</name>
        <dbReference type="ChEBI" id="CHEBI:59789"/>
    </ligand>
</feature>
<dbReference type="InterPro" id="IPR010233">
    <property type="entry name" value="UbiG_MeTrfase"/>
</dbReference>
<dbReference type="InterPro" id="IPR013216">
    <property type="entry name" value="Methyltransf_11"/>
</dbReference>
<reference evidence="7 8" key="1">
    <citation type="submission" date="2021-08" db="EMBL/GenBank/DDBJ databases">
        <title>Caldovatus sediminis gen. nov., sp. nov., a moderately thermophilic bacterium isolated from a hot spring.</title>
        <authorList>
            <person name="Hu C.-J."/>
            <person name="Li W.-J."/>
            <person name="Xian W.-D."/>
        </authorList>
    </citation>
    <scope>NUCLEOTIDE SEQUENCE [LARGE SCALE GENOMIC DNA]</scope>
    <source>
        <strain evidence="7 8">SYSU G05006</strain>
    </source>
</reference>
<name>A0ABS7F447_9PROT</name>
<keyword evidence="2 5" id="KW-0808">Transferase</keyword>
<dbReference type="GO" id="GO:0102208">
    <property type="term" value="F:2-polyprenyl-6-hydroxyphenol methylase activity"/>
    <property type="evidence" value="ECO:0007669"/>
    <property type="project" value="UniProtKB-EC"/>
</dbReference>
<feature type="binding site" evidence="5">
    <location>
        <position position="140"/>
    </location>
    <ligand>
        <name>S-adenosyl-L-methionine</name>
        <dbReference type="ChEBI" id="CHEBI:59789"/>
    </ligand>
</feature>
<dbReference type="GO" id="GO:0032259">
    <property type="term" value="P:methylation"/>
    <property type="evidence" value="ECO:0007669"/>
    <property type="project" value="UniProtKB-KW"/>
</dbReference>
<evidence type="ECO:0000256" key="2">
    <source>
        <dbReference type="ARBA" id="ARBA00022679"/>
    </source>
</evidence>
<dbReference type="EMBL" id="JAHZUY010000038">
    <property type="protein sequence ID" value="MBW8270393.1"/>
    <property type="molecule type" value="Genomic_DNA"/>
</dbReference>
<dbReference type="CDD" id="cd02440">
    <property type="entry name" value="AdoMet_MTases"/>
    <property type="match status" value="1"/>
</dbReference>
<dbReference type="EC" id="2.1.1.64" evidence="5"/>
<dbReference type="SUPFAM" id="SSF53335">
    <property type="entry name" value="S-adenosyl-L-methionine-dependent methyltransferases"/>
    <property type="match status" value="1"/>
</dbReference>
<dbReference type="Proteomes" id="UP001519924">
    <property type="component" value="Unassembled WGS sequence"/>
</dbReference>
<dbReference type="Gene3D" id="3.40.50.150">
    <property type="entry name" value="Vaccinia Virus protein VP39"/>
    <property type="match status" value="1"/>
</dbReference>
<comment type="caution">
    <text evidence="7">The sequence shown here is derived from an EMBL/GenBank/DDBJ whole genome shotgun (WGS) entry which is preliminary data.</text>
</comment>
<dbReference type="NCBIfam" id="TIGR01983">
    <property type="entry name" value="UbiG"/>
    <property type="match status" value="1"/>
</dbReference>
<evidence type="ECO:0000256" key="5">
    <source>
        <dbReference type="HAMAP-Rule" id="MF_00472"/>
    </source>
</evidence>
<feature type="binding site" evidence="5">
    <location>
        <position position="44"/>
    </location>
    <ligand>
        <name>S-adenosyl-L-methionine</name>
        <dbReference type="ChEBI" id="CHEBI:59789"/>
    </ligand>
</feature>
<sequence>MQESEERGGSTARPEEVAKFDRLAARWWDPAGPMAPLHRMNPVRVGWIAERLARAHGRDPAALEALRGLAVLDVGCGAGLAAEALARRGAAVTGLDAAGEALEAARAHAAAAGLAVDYRAGAPEDLLPAAAGRFDAVLALEVIEHVTERAAFLRHLAQLARPDGGLVILSTLNRTARSFLVAKLGAEYLLRWLPPGTHDWRLFVTPAELGAALRAAGLRVTDLAGMRYDPLGGRFRIARDVGVNYILAAVR</sequence>
<dbReference type="PANTHER" id="PTHR43464:SF19">
    <property type="entry name" value="UBIQUINONE BIOSYNTHESIS O-METHYLTRANSFERASE, MITOCHONDRIAL"/>
    <property type="match status" value="1"/>
</dbReference>
<organism evidence="7 8">
    <name type="scientific">Caldovatus aquaticus</name>
    <dbReference type="NCBI Taxonomy" id="2865671"/>
    <lineage>
        <taxon>Bacteria</taxon>
        <taxon>Pseudomonadati</taxon>
        <taxon>Pseudomonadota</taxon>
        <taxon>Alphaproteobacteria</taxon>
        <taxon>Acetobacterales</taxon>
        <taxon>Roseomonadaceae</taxon>
        <taxon>Caldovatus</taxon>
    </lineage>
</organism>
<dbReference type="InterPro" id="IPR029063">
    <property type="entry name" value="SAM-dependent_MTases_sf"/>
</dbReference>
<evidence type="ECO:0000259" key="6">
    <source>
        <dbReference type="Pfam" id="PF08241"/>
    </source>
</evidence>
<comment type="pathway">
    <text evidence="5">Cofactor biosynthesis; ubiquinone biosynthesis.</text>
</comment>
<feature type="binding site" evidence="5">
    <location>
        <position position="96"/>
    </location>
    <ligand>
        <name>S-adenosyl-L-methionine</name>
        <dbReference type="ChEBI" id="CHEBI:59789"/>
    </ligand>
</feature>
<comment type="similarity">
    <text evidence="5">Belongs to the methyltransferase superfamily. UbiG/COQ3 family.</text>
</comment>
<dbReference type="Pfam" id="PF08241">
    <property type="entry name" value="Methyltransf_11"/>
    <property type="match status" value="1"/>
</dbReference>
<comment type="catalytic activity">
    <reaction evidence="5">
        <text>a 3-(all-trans-polyprenyl)benzene-1,2-diol + S-adenosyl-L-methionine = a 2-methoxy-6-(all-trans-polyprenyl)phenol + S-adenosyl-L-homocysteine + H(+)</text>
        <dbReference type="Rhea" id="RHEA:31411"/>
        <dbReference type="Rhea" id="RHEA-COMP:9550"/>
        <dbReference type="Rhea" id="RHEA-COMP:9551"/>
        <dbReference type="ChEBI" id="CHEBI:15378"/>
        <dbReference type="ChEBI" id="CHEBI:57856"/>
        <dbReference type="ChEBI" id="CHEBI:59789"/>
        <dbReference type="ChEBI" id="CHEBI:62729"/>
        <dbReference type="ChEBI" id="CHEBI:62731"/>
        <dbReference type="EC" id="2.1.1.222"/>
    </reaction>
</comment>
<comment type="function">
    <text evidence="5">O-methyltransferase that catalyzes the 2 O-methylation steps in the ubiquinone biosynthetic pathway.</text>
</comment>
<evidence type="ECO:0000256" key="4">
    <source>
        <dbReference type="ARBA" id="ARBA00022691"/>
    </source>
</evidence>
<keyword evidence="8" id="KW-1185">Reference proteome</keyword>
<evidence type="ECO:0000256" key="3">
    <source>
        <dbReference type="ARBA" id="ARBA00022688"/>
    </source>
</evidence>
<accession>A0ABS7F447</accession>
<proteinExistence type="inferred from homology"/>
<feature type="domain" description="Methyltransferase type 11" evidence="6">
    <location>
        <begin position="72"/>
        <end position="168"/>
    </location>
</feature>
<evidence type="ECO:0000313" key="7">
    <source>
        <dbReference type="EMBL" id="MBW8270393.1"/>
    </source>
</evidence>
<evidence type="ECO:0000313" key="8">
    <source>
        <dbReference type="Proteomes" id="UP001519924"/>
    </source>
</evidence>
<keyword evidence="3 5" id="KW-0831">Ubiquinone biosynthesis</keyword>
<dbReference type="HAMAP" id="MF_00472">
    <property type="entry name" value="UbiG"/>
    <property type="match status" value="1"/>
</dbReference>
<comment type="catalytic activity">
    <reaction evidence="5">
        <text>a 3-demethylubiquinol + S-adenosyl-L-methionine = a ubiquinol + S-adenosyl-L-homocysteine + H(+)</text>
        <dbReference type="Rhea" id="RHEA:44380"/>
        <dbReference type="Rhea" id="RHEA-COMP:9566"/>
        <dbReference type="Rhea" id="RHEA-COMP:10914"/>
        <dbReference type="ChEBI" id="CHEBI:15378"/>
        <dbReference type="ChEBI" id="CHEBI:17976"/>
        <dbReference type="ChEBI" id="CHEBI:57856"/>
        <dbReference type="ChEBI" id="CHEBI:59789"/>
        <dbReference type="ChEBI" id="CHEBI:84422"/>
        <dbReference type="EC" id="2.1.1.64"/>
    </reaction>
</comment>